<gene>
    <name evidence="2" type="ORF">KUTeg_012260</name>
</gene>
<keyword evidence="1" id="KW-0812">Transmembrane</keyword>
<accession>A0ABQ9F470</accession>
<feature type="transmembrane region" description="Helical" evidence="1">
    <location>
        <begin position="16"/>
        <end position="36"/>
    </location>
</feature>
<keyword evidence="3" id="KW-1185">Reference proteome</keyword>
<name>A0ABQ9F470_TEGGR</name>
<reference evidence="2 3" key="1">
    <citation type="submission" date="2022-12" db="EMBL/GenBank/DDBJ databases">
        <title>Chromosome-level genome of Tegillarca granosa.</title>
        <authorList>
            <person name="Kim J."/>
        </authorList>
    </citation>
    <scope>NUCLEOTIDE SEQUENCE [LARGE SCALE GENOMIC DNA]</scope>
    <source>
        <strain evidence="2">Teg-2019</strain>
        <tissue evidence="2">Adductor muscle</tissue>
    </source>
</reference>
<comment type="caution">
    <text evidence="2">The sequence shown here is derived from an EMBL/GenBank/DDBJ whole genome shotgun (WGS) entry which is preliminary data.</text>
</comment>
<protein>
    <submittedName>
        <fullName evidence="2">Uncharacterized protein</fullName>
    </submittedName>
</protein>
<dbReference type="Proteomes" id="UP001217089">
    <property type="component" value="Unassembled WGS sequence"/>
</dbReference>
<dbReference type="EMBL" id="JARBDR010000640">
    <property type="protein sequence ID" value="KAJ8310395.1"/>
    <property type="molecule type" value="Genomic_DNA"/>
</dbReference>
<evidence type="ECO:0000256" key="1">
    <source>
        <dbReference type="SAM" id="Phobius"/>
    </source>
</evidence>
<evidence type="ECO:0000313" key="2">
    <source>
        <dbReference type="EMBL" id="KAJ8310395.1"/>
    </source>
</evidence>
<organism evidence="2 3">
    <name type="scientific">Tegillarca granosa</name>
    <name type="common">Malaysian cockle</name>
    <name type="synonym">Anadara granosa</name>
    <dbReference type="NCBI Taxonomy" id="220873"/>
    <lineage>
        <taxon>Eukaryota</taxon>
        <taxon>Metazoa</taxon>
        <taxon>Spiralia</taxon>
        <taxon>Lophotrochozoa</taxon>
        <taxon>Mollusca</taxon>
        <taxon>Bivalvia</taxon>
        <taxon>Autobranchia</taxon>
        <taxon>Pteriomorphia</taxon>
        <taxon>Arcoida</taxon>
        <taxon>Arcoidea</taxon>
        <taxon>Arcidae</taxon>
        <taxon>Tegillarca</taxon>
    </lineage>
</organism>
<proteinExistence type="predicted"/>
<keyword evidence="1" id="KW-0472">Membrane</keyword>
<keyword evidence="1" id="KW-1133">Transmembrane helix</keyword>
<sequence>MGILQIFSRRSQWRGYTVIAGGILIHLTLGTIYTFGNMTSYITSYFRAKNIESDLTYADSTWILSLAAMGQGGADVFWGTCWLRSLAHA</sequence>
<evidence type="ECO:0000313" key="3">
    <source>
        <dbReference type="Proteomes" id="UP001217089"/>
    </source>
</evidence>